<feature type="transmembrane region" description="Helical" evidence="3">
    <location>
        <begin position="93"/>
        <end position="114"/>
    </location>
</feature>
<dbReference type="InterPro" id="IPR016047">
    <property type="entry name" value="M23ase_b-sheet_dom"/>
</dbReference>
<protein>
    <submittedName>
        <fullName evidence="5">Membrane protein</fullName>
    </submittedName>
</protein>
<dbReference type="InterPro" id="IPR050570">
    <property type="entry name" value="Cell_wall_metabolism_enzyme"/>
</dbReference>
<dbReference type="InterPro" id="IPR011055">
    <property type="entry name" value="Dup_hybrid_motif"/>
</dbReference>
<dbReference type="GO" id="GO:0004222">
    <property type="term" value="F:metalloendopeptidase activity"/>
    <property type="evidence" value="ECO:0007669"/>
    <property type="project" value="TreeGrafter"/>
</dbReference>
<feature type="domain" description="M23ase beta-sheet core" evidence="4">
    <location>
        <begin position="396"/>
        <end position="491"/>
    </location>
</feature>
<gene>
    <name evidence="5" type="ORF">AAW00_08855</name>
</gene>
<keyword evidence="3" id="KW-0812">Transmembrane</keyword>
<name>A0A0G9MUD0_9SPHN</name>
<proteinExistence type="predicted"/>
<feature type="compositionally biased region" description="Basic and acidic residues" evidence="2">
    <location>
        <begin position="538"/>
        <end position="553"/>
    </location>
</feature>
<reference evidence="5 6" key="1">
    <citation type="submission" date="2015-04" db="EMBL/GenBank/DDBJ databases">
        <title>The draft genome sequence of Erythrobacter luteus KA37.</title>
        <authorList>
            <person name="Zhuang L."/>
            <person name="Liu Y."/>
            <person name="Shao Z."/>
        </authorList>
    </citation>
    <scope>NUCLEOTIDE SEQUENCE [LARGE SCALE GENOMIC DNA]</scope>
    <source>
        <strain evidence="5 6">KA37</strain>
    </source>
</reference>
<dbReference type="CDD" id="cd12797">
    <property type="entry name" value="M23_peptidase"/>
    <property type="match status" value="1"/>
</dbReference>
<comment type="caution">
    <text evidence="5">The sequence shown here is derived from an EMBL/GenBank/DDBJ whole genome shotgun (WGS) entry which is preliminary data.</text>
</comment>
<evidence type="ECO:0000313" key="6">
    <source>
        <dbReference type="Proteomes" id="UP000053464"/>
    </source>
</evidence>
<dbReference type="AlphaFoldDB" id="A0A0G9MUD0"/>
<dbReference type="Gene3D" id="2.70.70.10">
    <property type="entry name" value="Glucose Permease (Domain IIA)"/>
    <property type="match status" value="1"/>
</dbReference>
<feature type="region of interest" description="Disordered" evidence="2">
    <location>
        <begin position="531"/>
        <end position="553"/>
    </location>
</feature>
<evidence type="ECO:0000313" key="5">
    <source>
        <dbReference type="EMBL" id="KLE34340.1"/>
    </source>
</evidence>
<dbReference type="SUPFAM" id="SSF51261">
    <property type="entry name" value="Duplicated hybrid motif"/>
    <property type="match status" value="1"/>
</dbReference>
<dbReference type="Gene3D" id="3.10.450.350">
    <property type="match status" value="1"/>
</dbReference>
<dbReference type="PANTHER" id="PTHR21666:SF289">
    <property type="entry name" value="L-ALA--D-GLU ENDOPEPTIDASE"/>
    <property type="match status" value="1"/>
</dbReference>
<dbReference type="STRING" id="1581420.AAW00_08855"/>
<keyword evidence="3" id="KW-1133">Transmembrane helix</keyword>
<dbReference type="EMBL" id="LBHB01000002">
    <property type="protein sequence ID" value="KLE34340.1"/>
    <property type="molecule type" value="Genomic_DNA"/>
</dbReference>
<keyword evidence="6" id="KW-1185">Reference proteome</keyword>
<sequence length="553" mass="60007">MSTGGSVSRRPAGRPLMRATTRRVAVFDHRGSERLEGPEGALALPAAAAAPRHIARTSGLSERFGEWRLRAAHALAHADLAPDLSRDIGSKRWLRGMATLIGLSAVAIAAFPGFSPVEAAPAMRIDDRVRDEFRSQMIMPLALGADSGRRMGATMAVTPLASAPERPRLDLVATLAQGDGFDRMLRRAGVGQDEASLIAQMIERAVPVDQIAPGTQVDITLGRRPGPEAPRPVDALSFRARFDLQLAVERKDGRLVLDPRPIMVDATPLRIRGKVGPSLYRAARAAGAPPSSVQQFLRTVGQQYDIDREIGADDEFDMIVDYRRAATGEVDVGDLVYAAVIRNGRPKVQLMRWGREGRFYDATGTGELREGLIQPVPGAVTSRFGMRRHPILGYRRMHSGLDFRAASGTPIYAVTDGVVNFAGRNGGYGNFVRLRHAGNLSTGYAHMSRIAVSNGQNVRRGQVIGYVGSTGLSTGPHLHYEMYRGGQTIDPASVRFVNRAQLSGADMANFREQLVRLQLVRPGAALASLAPESAASEEPVREIDRIENRQRVQ</sequence>
<evidence type="ECO:0000256" key="2">
    <source>
        <dbReference type="SAM" id="MobiDB-lite"/>
    </source>
</evidence>
<dbReference type="FunFam" id="2.70.70.10:FF:000006">
    <property type="entry name" value="M23 family peptidase"/>
    <property type="match status" value="1"/>
</dbReference>
<keyword evidence="3" id="KW-0472">Membrane</keyword>
<evidence type="ECO:0000256" key="1">
    <source>
        <dbReference type="ARBA" id="ARBA00022729"/>
    </source>
</evidence>
<evidence type="ECO:0000259" key="4">
    <source>
        <dbReference type="Pfam" id="PF01551"/>
    </source>
</evidence>
<dbReference type="Pfam" id="PF01551">
    <property type="entry name" value="Peptidase_M23"/>
    <property type="match status" value="1"/>
</dbReference>
<keyword evidence="1" id="KW-0732">Signal</keyword>
<dbReference type="PATRIC" id="fig|1581420.6.peg.1819"/>
<dbReference type="PANTHER" id="PTHR21666">
    <property type="entry name" value="PEPTIDASE-RELATED"/>
    <property type="match status" value="1"/>
</dbReference>
<evidence type="ECO:0000256" key="3">
    <source>
        <dbReference type="SAM" id="Phobius"/>
    </source>
</evidence>
<dbReference type="Proteomes" id="UP000053464">
    <property type="component" value="Unassembled WGS sequence"/>
</dbReference>
<organism evidence="5 6">
    <name type="scientific">Aurantiacibacter luteus</name>
    <dbReference type="NCBI Taxonomy" id="1581420"/>
    <lineage>
        <taxon>Bacteria</taxon>
        <taxon>Pseudomonadati</taxon>
        <taxon>Pseudomonadota</taxon>
        <taxon>Alphaproteobacteria</taxon>
        <taxon>Sphingomonadales</taxon>
        <taxon>Erythrobacteraceae</taxon>
        <taxon>Aurantiacibacter</taxon>
    </lineage>
</organism>
<accession>A0A0G9MUD0</accession>